<dbReference type="InterPro" id="IPR006437">
    <property type="entry name" value="Phage_terminase_lsu"/>
</dbReference>
<evidence type="ECO:0000259" key="1">
    <source>
        <dbReference type="Pfam" id="PF04466"/>
    </source>
</evidence>
<evidence type="ECO:0000259" key="2">
    <source>
        <dbReference type="Pfam" id="PF17288"/>
    </source>
</evidence>
<dbReference type="InterPro" id="IPR027417">
    <property type="entry name" value="P-loop_NTPase"/>
</dbReference>
<dbReference type="RefSeq" id="WP_057815935.1">
    <property type="nucleotide sequence ID" value="NZ_CP040736.1"/>
</dbReference>
<dbReference type="InterPro" id="IPR035412">
    <property type="entry name" value="Terminase_L_N"/>
</dbReference>
<dbReference type="STRING" id="1423818.FC88_GL001769"/>
<dbReference type="Pfam" id="PF04466">
    <property type="entry name" value="Terminase_3"/>
    <property type="match status" value="1"/>
</dbReference>
<dbReference type="Gene3D" id="3.30.420.280">
    <property type="match status" value="1"/>
</dbReference>
<dbReference type="KEGG" id="lft:FG051_05415"/>
<dbReference type="Gene3D" id="3.40.50.300">
    <property type="entry name" value="P-loop containing nucleotide triphosphate hydrolases"/>
    <property type="match status" value="1"/>
</dbReference>
<dbReference type="PANTHER" id="PTHR39184">
    <property type="match status" value="1"/>
</dbReference>
<reference evidence="3 4" key="1">
    <citation type="submission" date="2019-05" db="EMBL/GenBank/DDBJ databases">
        <title>Genome Sequence of Lactobacillus futsaii Y97, a Potential Probiotic Strain Isolated from the Futsai of Taiwan.</title>
        <authorList>
            <person name="Du X."/>
        </authorList>
    </citation>
    <scope>NUCLEOTIDE SEQUENCE [LARGE SCALE GENOMIC DNA]</scope>
    <source>
        <strain evidence="3 4">Y97</strain>
    </source>
</reference>
<organism evidence="3 4">
    <name type="scientific">Companilactobacillus futsaii</name>
    <dbReference type="NCBI Taxonomy" id="938155"/>
    <lineage>
        <taxon>Bacteria</taxon>
        <taxon>Bacillati</taxon>
        <taxon>Bacillota</taxon>
        <taxon>Bacilli</taxon>
        <taxon>Lactobacillales</taxon>
        <taxon>Lactobacillaceae</taxon>
        <taxon>Companilactobacillus</taxon>
    </lineage>
</organism>
<dbReference type="InterPro" id="IPR052380">
    <property type="entry name" value="Viral_DNA_packaging_terminase"/>
</dbReference>
<dbReference type="NCBIfam" id="TIGR01547">
    <property type="entry name" value="phage_term_2"/>
    <property type="match status" value="1"/>
</dbReference>
<protein>
    <submittedName>
        <fullName evidence="3">PBSX family phage terminase large subunit</fullName>
    </submittedName>
</protein>
<proteinExistence type="predicted"/>
<gene>
    <name evidence="3" type="ORF">FG051_05415</name>
</gene>
<dbReference type="EMBL" id="CP040736">
    <property type="protein sequence ID" value="QCX24580.1"/>
    <property type="molecule type" value="Genomic_DNA"/>
</dbReference>
<dbReference type="InterPro" id="IPR035413">
    <property type="entry name" value="Terminase_L_C"/>
</dbReference>
<feature type="domain" description="Phage terminase large subunit C-terminal" evidence="2">
    <location>
        <begin position="279"/>
        <end position="438"/>
    </location>
</feature>
<sequence>MIVTTVKVKATTSKTIIKMSDLVNPHFNTMWTTNKPYIIAKGGRGSFKSSTISLKLVTMMKKEIQQGHEANIVCVRENSVNLRDSVYKQIQWAISMLNMANEFTYQVSPMRIINKRTGSAFYFYGGNNPERLKSNTVQNLIALWYEEAANFDSAKVFDQANPTFIRQKSPFVNDVKIFYSYNPPRNPYDWINEWIKQCEDDPDYFIDTSTYLDDELGITTNQQLKLIDRYKHNDLDYYKWLYLGKVVGLGDNIYNMDLFHSIDEIPEDDELWNIYFSVDSGHETSATTEGCYGLTAKGRVILLDTYYYSPANKSHKKAPSDLVKDLYEFEQKNIDRWDMEPYKRSADSATADYALDNEFYKDYGIQWHHVAKTKKVQMIDHVQDLLAQGRFFYLDTEANKIFIEEHKQYRWDQDTLESDDPKVIKVKDHTCDQFQYFILDNRRDLGLKW</sequence>
<evidence type="ECO:0000313" key="3">
    <source>
        <dbReference type="EMBL" id="QCX24580.1"/>
    </source>
</evidence>
<dbReference type="PANTHER" id="PTHR39184:SF1">
    <property type="entry name" value="PBSX PHAGE TERMINASE LARGE SUBUNIT"/>
    <property type="match status" value="1"/>
</dbReference>
<evidence type="ECO:0000313" key="4">
    <source>
        <dbReference type="Proteomes" id="UP000310673"/>
    </source>
</evidence>
<accession>A0A5B7T1X8</accession>
<dbReference type="AlphaFoldDB" id="A0A5B7T1X8"/>
<dbReference type="Pfam" id="PF17288">
    <property type="entry name" value="Terminase_3C"/>
    <property type="match status" value="1"/>
</dbReference>
<feature type="domain" description="Phage terminase large subunit N-terminal" evidence="1">
    <location>
        <begin position="35"/>
        <end position="245"/>
    </location>
</feature>
<name>A0A5B7T1X8_9LACO</name>
<dbReference type="Proteomes" id="UP000310673">
    <property type="component" value="Chromosome"/>
</dbReference>